<evidence type="ECO:0000256" key="1">
    <source>
        <dbReference type="SAM" id="MobiDB-lite"/>
    </source>
</evidence>
<evidence type="ECO:0000313" key="2">
    <source>
        <dbReference type="EMBL" id="QDT35070.1"/>
    </source>
</evidence>
<proteinExistence type="predicted"/>
<feature type="region of interest" description="Disordered" evidence="1">
    <location>
        <begin position="46"/>
        <end position="75"/>
    </location>
</feature>
<gene>
    <name evidence="2" type="ORF">Mal48_43450</name>
</gene>
<keyword evidence="3" id="KW-1185">Reference proteome</keyword>
<reference evidence="2 3" key="1">
    <citation type="submission" date="2019-02" db="EMBL/GenBank/DDBJ databases">
        <title>Deep-cultivation of Planctomycetes and their phenomic and genomic characterization uncovers novel biology.</title>
        <authorList>
            <person name="Wiegand S."/>
            <person name="Jogler M."/>
            <person name="Boedeker C."/>
            <person name="Pinto D."/>
            <person name="Vollmers J."/>
            <person name="Rivas-Marin E."/>
            <person name="Kohn T."/>
            <person name="Peeters S.H."/>
            <person name="Heuer A."/>
            <person name="Rast P."/>
            <person name="Oberbeckmann S."/>
            <person name="Bunk B."/>
            <person name="Jeske O."/>
            <person name="Meyerdierks A."/>
            <person name="Storesund J.E."/>
            <person name="Kallscheuer N."/>
            <person name="Luecker S."/>
            <person name="Lage O.M."/>
            <person name="Pohl T."/>
            <person name="Merkel B.J."/>
            <person name="Hornburger P."/>
            <person name="Mueller R.-W."/>
            <person name="Bruemmer F."/>
            <person name="Labrenz M."/>
            <person name="Spormann A.M."/>
            <person name="Op den Camp H."/>
            <person name="Overmann J."/>
            <person name="Amann R."/>
            <person name="Jetten M.S.M."/>
            <person name="Mascher T."/>
            <person name="Medema M.H."/>
            <person name="Devos D.P."/>
            <person name="Kaster A.-K."/>
            <person name="Ovreas L."/>
            <person name="Rohde M."/>
            <person name="Galperin M.Y."/>
            <person name="Jogler C."/>
        </authorList>
    </citation>
    <scope>NUCLEOTIDE SEQUENCE [LARGE SCALE GENOMIC DNA]</scope>
    <source>
        <strain evidence="2 3">Mal48</strain>
    </source>
</reference>
<dbReference type="AlphaFoldDB" id="A0A517QTV0"/>
<dbReference type="SUPFAM" id="SSF56925">
    <property type="entry name" value="OMPA-like"/>
    <property type="match status" value="1"/>
</dbReference>
<evidence type="ECO:0000313" key="3">
    <source>
        <dbReference type="Proteomes" id="UP000315724"/>
    </source>
</evidence>
<dbReference type="Proteomes" id="UP000315724">
    <property type="component" value="Chromosome"/>
</dbReference>
<protein>
    <submittedName>
        <fullName evidence="2">Uncharacterized protein</fullName>
    </submittedName>
</protein>
<sequence>MTRPAREDSNVSRAIRLNILLTLMAFLMSQLLGNALFAGDLGNVRESAKGSNSKKAAATDDDDRPKKKRKRRHHNDYCDDNDDAFASFSGMVLFYAVASPWIVPPAMLGDDYADVVQFSDFPYDNGHNGFLELVAFDETAQNANSFRLTGEYGTDFSGLERFGGRLQLDNISRWGLDTEWNYWQEDVTGSRHDTLWTGDANLVYRFAQNEHAQFYTGLGLNWLSGGQTDVGFNFTYGFDWFPTEPFVIRSVLDAGTIGDADMYHSKTTLGLVYEHVELFTGYDILHIGDTNLQGIIGGVTFWW</sequence>
<dbReference type="EMBL" id="CP036267">
    <property type="protein sequence ID" value="QDT35070.1"/>
    <property type="molecule type" value="Genomic_DNA"/>
</dbReference>
<dbReference type="InterPro" id="IPR011250">
    <property type="entry name" value="OMP/PagP_B-barrel"/>
</dbReference>
<organism evidence="2 3">
    <name type="scientific">Thalassoglobus polymorphus</name>
    <dbReference type="NCBI Taxonomy" id="2527994"/>
    <lineage>
        <taxon>Bacteria</taxon>
        <taxon>Pseudomonadati</taxon>
        <taxon>Planctomycetota</taxon>
        <taxon>Planctomycetia</taxon>
        <taxon>Planctomycetales</taxon>
        <taxon>Planctomycetaceae</taxon>
        <taxon>Thalassoglobus</taxon>
    </lineage>
</organism>
<name>A0A517QTV0_9PLAN</name>
<dbReference type="KEGG" id="tpol:Mal48_43450"/>
<accession>A0A517QTV0</accession>